<sequence length="99" mass="11051">MDAWIQDEVSASAFPDQRLSKRFVKLLEDLSQRIGDPSVSSAGYILSAVTVNLPRAIPCCTERTPMPRFTRSSAGPCRRYTTLASTLSIAMRATRTNWR</sequence>
<gene>
    <name evidence="2" type="ORF">ACERK3_18635</name>
</gene>
<dbReference type="Gene3D" id="1.10.246.40">
    <property type="entry name" value="Tn5 transposase, domain 1"/>
    <property type="match status" value="1"/>
</dbReference>
<dbReference type="Pfam" id="PF14706">
    <property type="entry name" value="Tnp_DNA_bind"/>
    <property type="match status" value="1"/>
</dbReference>
<comment type="caution">
    <text evidence="2">The sequence shown here is derived from an EMBL/GenBank/DDBJ whole genome shotgun (WGS) entry which is preliminary data.</text>
</comment>
<evidence type="ECO:0000313" key="3">
    <source>
        <dbReference type="Proteomes" id="UP001575105"/>
    </source>
</evidence>
<dbReference type="EMBL" id="JBGUBD010000018">
    <property type="protein sequence ID" value="MFA9480295.1"/>
    <property type="molecule type" value="Genomic_DNA"/>
</dbReference>
<evidence type="ECO:0000313" key="2">
    <source>
        <dbReference type="EMBL" id="MFA9480295.1"/>
    </source>
</evidence>
<keyword evidence="3" id="KW-1185">Reference proteome</keyword>
<reference evidence="2 3" key="1">
    <citation type="submission" date="2024-08" db="EMBL/GenBank/DDBJ databases">
        <title>Whole-genome sequencing of halo(alkali)philic microorganisms from hypersaline lakes.</title>
        <authorList>
            <person name="Sorokin D.Y."/>
            <person name="Merkel A.Y."/>
            <person name="Messina E."/>
            <person name="Yakimov M."/>
        </authorList>
    </citation>
    <scope>NUCLEOTIDE SEQUENCE [LARGE SCALE GENOMIC DNA]</scope>
    <source>
        <strain evidence="2 3">AB-hyl4</strain>
    </source>
</reference>
<name>A0ABV4UAV9_9BACT</name>
<proteinExistence type="predicted"/>
<dbReference type="Proteomes" id="UP001575105">
    <property type="component" value="Unassembled WGS sequence"/>
</dbReference>
<dbReference type="InterPro" id="IPR038215">
    <property type="entry name" value="TN5-like_N_sf"/>
</dbReference>
<protein>
    <submittedName>
        <fullName evidence="2">Transposase DNA-binding-containing protein</fullName>
    </submittedName>
</protein>
<keyword evidence="2" id="KW-0238">DNA-binding</keyword>
<dbReference type="GO" id="GO:0003677">
    <property type="term" value="F:DNA binding"/>
    <property type="evidence" value="ECO:0007669"/>
    <property type="project" value="UniProtKB-KW"/>
</dbReference>
<accession>A0ABV4UAV9</accession>
<dbReference type="RefSeq" id="WP_425347214.1">
    <property type="nucleotide sequence ID" value="NZ_JBGUBD010000018.1"/>
</dbReference>
<feature type="domain" description="Transposase Tn5-like N-terminal" evidence="1">
    <location>
        <begin position="1"/>
        <end position="35"/>
    </location>
</feature>
<organism evidence="2 3">
    <name type="scientific">Natronomicrosphaera hydrolytica</name>
    <dbReference type="NCBI Taxonomy" id="3242702"/>
    <lineage>
        <taxon>Bacteria</taxon>
        <taxon>Pseudomonadati</taxon>
        <taxon>Planctomycetota</taxon>
        <taxon>Phycisphaerae</taxon>
        <taxon>Phycisphaerales</taxon>
        <taxon>Phycisphaeraceae</taxon>
        <taxon>Natronomicrosphaera</taxon>
    </lineage>
</organism>
<dbReference type="InterPro" id="IPR014735">
    <property type="entry name" value="Transposase_Tn5-like_N"/>
</dbReference>
<evidence type="ECO:0000259" key="1">
    <source>
        <dbReference type="Pfam" id="PF14706"/>
    </source>
</evidence>